<dbReference type="AlphaFoldDB" id="A0AAW2K4G4"/>
<gene>
    <name evidence="1" type="ORF">Sradi_6424700</name>
</gene>
<protein>
    <submittedName>
        <fullName evidence="1">Uncharacterized protein</fullName>
    </submittedName>
</protein>
<name>A0AAW2K4G4_SESRA</name>
<proteinExistence type="predicted"/>
<dbReference type="EMBL" id="JACGWJ010000030">
    <property type="protein sequence ID" value="KAL0301479.1"/>
    <property type="molecule type" value="Genomic_DNA"/>
</dbReference>
<reference evidence="1" key="2">
    <citation type="journal article" date="2024" name="Plant">
        <title>Genomic evolution and insights into agronomic trait innovations of Sesamum species.</title>
        <authorList>
            <person name="Miao H."/>
            <person name="Wang L."/>
            <person name="Qu L."/>
            <person name="Liu H."/>
            <person name="Sun Y."/>
            <person name="Le M."/>
            <person name="Wang Q."/>
            <person name="Wei S."/>
            <person name="Zheng Y."/>
            <person name="Lin W."/>
            <person name="Duan Y."/>
            <person name="Cao H."/>
            <person name="Xiong S."/>
            <person name="Wang X."/>
            <person name="Wei L."/>
            <person name="Li C."/>
            <person name="Ma Q."/>
            <person name="Ju M."/>
            <person name="Zhao R."/>
            <person name="Li G."/>
            <person name="Mu C."/>
            <person name="Tian Q."/>
            <person name="Mei H."/>
            <person name="Zhang T."/>
            <person name="Gao T."/>
            <person name="Zhang H."/>
        </authorList>
    </citation>
    <scope>NUCLEOTIDE SEQUENCE</scope>
    <source>
        <strain evidence="1">G02</strain>
    </source>
</reference>
<dbReference type="PANTHER" id="PTHR10775">
    <property type="entry name" value="OS08G0208400 PROTEIN"/>
    <property type="match status" value="1"/>
</dbReference>
<dbReference type="PANTHER" id="PTHR10775:SF166">
    <property type="entry name" value="OS04G0146034 PROTEIN"/>
    <property type="match status" value="1"/>
</dbReference>
<accession>A0AAW2K4G4</accession>
<sequence>MALAGILGFEVVAKNEKISSAPDSGGSIEEGGFRRDQNVSERNCIAGLLLNFLKPGGQGGLDFWHLKENYVALQSEGVLVGNDYQKAINPTDGAPDDGTRSCPTNVEPSSYYSGTPYDYVLGLADQFHNVMHVTEQSLWNYSIADLVNIKDEGYIFERIYDRISQWADLILPRYHTLSLDYYSTKNLIRDLSLPVEKIDTCKNGCMLYWKDDINLDYYKFCGDARYKSTREQILTARRPHMPFLGTCH</sequence>
<comment type="caution">
    <text evidence="1">The sequence shown here is derived from an EMBL/GenBank/DDBJ whole genome shotgun (WGS) entry which is preliminary data.</text>
</comment>
<reference evidence="1" key="1">
    <citation type="submission" date="2020-06" db="EMBL/GenBank/DDBJ databases">
        <authorList>
            <person name="Li T."/>
            <person name="Hu X."/>
            <person name="Zhang T."/>
            <person name="Song X."/>
            <person name="Zhang H."/>
            <person name="Dai N."/>
            <person name="Sheng W."/>
            <person name="Hou X."/>
            <person name="Wei L."/>
        </authorList>
    </citation>
    <scope>NUCLEOTIDE SEQUENCE</scope>
    <source>
        <strain evidence="1">G02</strain>
        <tissue evidence="1">Leaf</tissue>
    </source>
</reference>
<organism evidence="1">
    <name type="scientific">Sesamum radiatum</name>
    <name type="common">Black benniseed</name>
    <dbReference type="NCBI Taxonomy" id="300843"/>
    <lineage>
        <taxon>Eukaryota</taxon>
        <taxon>Viridiplantae</taxon>
        <taxon>Streptophyta</taxon>
        <taxon>Embryophyta</taxon>
        <taxon>Tracheophyta</taxon>
        <taxon>Spermatophyta</taxon>
        <taxon>Magnoliopsida</taxon>
        <taxon>eudicotyledons</taxon>
        <taxon>Gunneridae</taxon>
        <taxon>Pentapetalae</taxon>
        <taxon>asterids</taxon>
        <taxon>lamiids</taxon>
        <taxon>Lamiales</taxon>
        <taxon>Pedaliaceae</taxon>
        <taxon>Sesamum</taxon>
    </lineage>
</organism>
<evidence type="ECO:0000313" key="1">
    <source>
        <dbReference type="EMBL" id="KAL0301479.1"/>
    </source>
</evidence>